<comment type="similarity">
    <text evidence="7">Belongs to the class-I aminoacyl-tRNA synthetase family.</text>
</comment>
<feature type="domain" description="Aminoacyl-tRNA synthetase class Ia" evidence="8">
    <location>
        <begin position="16"/>
        <end position="63"/>
    </location>
</feature>
<keyword evidence="2 7" id="KW-0436">Ligase</keyword>
<dbReference type="Pfam" id="PF00133">
    <property type="entry name" value="tRNA-synt_1"/>
    <property type="match status" value="1"/>
</dbReference>
<evidence type="ECO:0000259" key="8">
    <source>
        <dbReference type="Pfam" id="PF00133"/>
    </source>
</evidence>
<dbReference type="CDD" id="cd07957">
    <property type="entry name" value="Anticodon_Ia_Met"/>
    <property type="match status" value="1"/>
</dbReference>
<dbReference type="Pfam" id="PF09334">
    <property type="entry name" value="tRNA-synt_1g"/>
    <property type="match status" value="1"/>
</dbReference>
<keyword evidence="6 7" id="KW-0030">Aminoacyl-tRNA synthetase</keyword>
<dbReference type="FunFam" id="2.170.220.10:FF:000003">
    <property type="entry name" value="Methionine--tRNA ligase"/>
    <property type="match status" value="1"/>
</dbReference>
<evidence type="ECO:0000256" key="3">
    <source>
        <dbReference type="ARBA" id="ARBA00022741"/>
    </source>
</evidence>
<dbReference type="RefSeq" id="WP_069692655.1">
    <property type="nucleotide sequence ID" value="NZ_CP017147.1"/>
</dbReference>
<dbReference type="InterPro" id="IPR041872">
    <property type="entry name" value="Anticodon_Met"/>
</dbReference>
<keyword evidence="3 7" id="KW-0547">Nucleotide-binding</keyword>
<dbReference type="SUPFAM" id="SSF52374">
    <property type="entry name" value="Nucleotidylyl transferase"/>
    <property type="match status" value="1"/>
</dbReference>
<evidence type="ECO:0000256" key="1">
    <source>
        <dbReference type="ARBA" id="ARBA00012838"/>
    </source>
</evidence>
<evidence type="ECO:0000313" key="11">
    <source>
        <dbReference type="Proteomes" id="UP000094969"/>
    </source>
</evidence>
<keyword evidence="4 7" id="KW-0067">ATP-binding</keyword>
<dbReference type="OrthoDB" id="9810191at2"/>
<organism evidence="10 11">
    <name type="scientific">Bosea vaviloviae</name>
    <dbReference type="NCBI Taxonomy" id="1526658"/>
    <lineage>
        <taxon>Bacteria</taxon>
        <taxon>Pseudomonadati</taxon>
        <taxon>Pseudomonadota</taxon>
        <taxon>Alphaproteobacteria</taxon>
        <taxon>Hyphomicrobiales</taxon>
        <taxon>Boseaceae</taxon>
        <taxon>Bosea</taxon>
    </lineage>
</organism>
<dbReference type="PANTHER" id="PTHR43326:SF1">
    <property type="entry name" value="METHIONINE--TRNA LIGASE, MITOCHONDRIAL"/>
    <property type="match status" value="1"/>
</dbReference>
<dbReference type="GO" id="GO:0005524">
    <property type="term" value="F:ATP binding"/>
    <property type="evidence" value="ECO:0007669"/>
    <property type="project" value="UniProtKB-KW"/>
</dbReference>
<accession>A0A1D7U7V1</accession>
<dbReference type="KEGG" id="bvv:BHK69_26130"/>
<gene>
    <name evidence="10" type="ORF">BHK69_26130</name>
</gene>
<evidence type="ECO:0000313" key="10">
    <source>
        <dbReference type="EMBL" id="AOO83455.1"/>
    </source>
</evidence>
<dbReference type="EMBL" id="CP017147">
    <property type="protein sequence ID" value="AOO83455.1"/>
    <property type="molecule type" value="Genomic_DNA"/>
</dbReference>
<dbReference type="GO" id="GO:0004825">
    <property type="term" value="F:methionine-tRNA ligase activity"/>
    <property type="evidence" value="ECO:0007669"/>
    <property type="project" value="UniProtKB-EC"/>
</dbReference>
<dbReference type="AlphaFoldDB" id="A0A1D7U7V1"/>
<evidence type="ECO:0000256" key="2">
    <source>
        <dbReference type="ARBA" id="ARBA00022598"/>
    </source>
</evidence>
<dbReference type="CDD" id="cd00814">
    <property type="entry name" value="MetRS_core"/>
    <property type="match status" value="1"/>
</dbReference>
<dbReference type="Gene3D" id="2.170.220.10">
    <property type="match status" value="1"/>
</dbReference>
<dbReference type="Gene3D" id="1.10.730.10">
    <property type="entry name" value="Isoleucyl-tRNA Synthetase, Domain 1"/>
    <property type="match status" value="1"/>
</dbReference>
<keyword evidence="11" id="KW-1185">Reference proteome</keyword>
<feature type="domain" description="Methionyl/Leucyl tRNA synthetase" evidence="9">
    <location>
        <begin position="147"/>
        <end position="375"/>
    </location>
</feature>
<evidence type="ECO:0000256" key="7">
    <source>
        <dbReference type="RuleBase" id="RU363039"/>
    </source>
</evidence>
<dbReference type="InterPro" id="IPR015413">
    <property type="entry name" value="Methionyl/Leucyl_tRNA_Synth"/>
</dbReference>
<dbReference type="PANTHER" id="PTHR43326">
    <property type="entry name" value="METHIONYL-TRNA SYNTHETASE"/>
    <property type="match status" value="1"/>
</dbReference>
<evidence type="ECO:0000256" key="5">
    <source>
        <dbReference type="ARBA" id="ARBA00022917"/>
    </source>
</evidence>
<dbReference type="InterPro" id="IPR009080">
    <property type="entry name" value="tRNAsynth_Ia_anticodon-bd"/>
</dbReference>
<dbReference type="InterPro" id="IPR014729">
    <property type="entry name" value="Rossmann-like_a/b/a_fold"/>
</dbReference>
<dbReference type="Gene3D" id="3.40.50.620">
    <property type="entry name" value="HUPs"/>
    <property type="match status" value="1"/>
</dbReference>
<dbReference type="STRING" id="1526658.BHK69_26130"/>
<name>A0A1D7U7V1_9HYPH</name>
<protein>
    <recommendedName>
        <fullName evidence="1">methionine--tRNA ligase</fullName>
        <ecNumber evidence="1">6.1.1.10</ecNumber>
    </recommendedName>
</protein>
<proteinExistence type="inferred from homology"/>
<dbReference type="EC" id="6.1.1.10" evidence="1"/>
<dbReference type="GO" id="GO:0006431">
    <property type="term" value="P:methionyl-tRNA aminoacylation"/>
    <property type="evidence" value="ECO:0007669"/>
    <property type="project" value="InterPro"/>
</dbReference>
<dbReference type="SUPFAM" id="SSF47323">
    <property type="entry name" value="Anticodon-binding domain of a subclass of class I aminoacyl-tRNA synthetases"/>
    <property type="match status" value="1"/>
</dbReference>
<sequence>MPIETPDPDASPHRYITTAIPYVNAAPHVGFALEMVQADALARFYRQSGDEVRFQAGTDENSIKNVQAANLAGIPVAELVQRNALRFLALKDSLDLSFDDFVRTSADARHKAGTEHLWKACCDNGDIYKSAYRGLYCTGCEQFYGVDDLHDGRCPEHGTIPETVEEENWFFRLSRYRDRLRSLYARGEIEIVPESRRNEVLAWIEQGLTDFSISRSAARAGGWGISVPGDPEQVIYVWFDALGSYVTGLGYGSDEALLSRYWTGSASREHVIGKGITRFHAVYWPAMLLSAGLPVPTRILVHGYVTLEGRKIGKSAGNAIDPVPLAAELGTDALRYYLLRHIRSTGDGDFSHERFRQAYESELAGQLGNLAHRVLSMIERYCGGILPAPPDGFAATDRLLKAGQGLNATVTGHLQAFAFDHALDALWLFIAEANRYVSEEEPWVLARKATSGQDSGQNSGDATANLAKLHRCLFSLAGALQTIAECIVPLLPAASRRLSKKLGKDGGYSAPASPDALIGTRVAAGAPLFPMR</sequence>
<evidence type="ECO:0000259" key="9">
    <source>
        <dbReference type="Pfam" id="PF09334"/>
    </source>
</evidence>
<dbReference type="InterPro" id="IPR002300">
    <property type="entry name" value="aa-tRNA-synth_Ia"/>
</dbReference>
<dbReference type="Proteomes" id="UP000094969">
    <property type="component" value="Chromosome"/>
</dbReference>
<dbReference type="InterPro" id="IPR033911">
    <property type="entry name" value="MetRS_core"/>
</dbReference>
<dbReference type="PRINTS" id="PR01041">
    <property type="entry name" value="TRNASYNTHMET"/>
</dbReference>
<reference evidence="10 11" key="1">
    <citation type="journal article" date="2015" name="Antonie Van Leeuwenhoek">
        <title>Bosea vaviloviae sp. nov., a new species of slow-growing rhizobia isolated from nodules of the relict species Vavilovia formosa (Stev.) Fed.</title>
        <authorList>
            <person name="Safronova V.I."/>
            <person name="Kuznetsova I.G."/>
            <person name="Sazanova A.L."/>
            <person name="Kimeklis A.K."/>
            <person name="Belimov A.A."/>
            <person name="Andronov E.E."/>
            <person name="Pinaev A.G."/>
            <person name="Chizhevskaya E.P."/>
            <person name="Pukhaev A.R."/>
            <person name="Popov K.P."/>
            <person name="Willems A."/>
            <person name="Tikhonovich I.A."/>
        </authorList>
    </citation>
    <scope>NUCLEOTIDE SEQUENCE [LARGE SCALE GENOMIC DNA]</scope>
    <source>
        <strain evidence="10 11">Vaf18</strain>
    </source>
</reference>
<evidence type="ECO:0000256" key="6">
    <source>
        <dbReference type="ARBA" id="ARBA00023146"/>
    </source>
</evidence>
<dbReference type="InterPro" id="IPR023457">
    <property type="entry name" value="Met-tRNA_synth_2"/>
</dbReference>
<evidence type="ECO:0000256" key="4">
    <source>
        <dbReference type="ARBA" id="ARBA00022840"/>
    </source>
</evidence>
<keyword evidence="5 7" id="KW-0648">Protein biosynthesis</keyword>